<dbReference type="RefSeq" id="WP_170303564.1">
    <property type="nucleotide sequence ID" value="NZ_BKAJ01000137.1"/>
</dbReference>
<keyword evidence="2" id="KW-1185">Reference proteome</keyword>
<name>A0A512NL95_9HYPH</name>
<gene>
    <name evidence="1" type="ORF">RSO01_68550</name>
</gene>
<protein>
    <submittedName>
        <fullName evidence="1">N-formylglutamate amidohydrolase</fullName>
    </submittedName>
</protein>
<evidence type="ECO:0000313" key="1">
    <source>
        <dbReference type="EMBL" id="GEP59689.1"/>
    </source>
</evidence>
<dbReference type="SUPFAM" id="SSF53187">
    <property type="entry name" value="Zn-dependent exopeptidases"/>
    <property type="match status" value="1"/>
</dbReference>
<reference evidence="1 2" key="1">
    <citation type="submission" date="2019-07" db="EMBL/GenBank/DDBJ databases">
        <title>Whole genome shotgun sequence of Reyranella soli NBRC 108950.</title>
        <authorList>
            <person name="Hosoyama A."/>
            <person name="Uohara A."/>
            <person name="Ohji S."/>
            <person name="Ichikawa N."/>
        </authorList>
    </citation>
    <scope>NUCLEOTIDE SEQUENCE [LARGE SCALE GENOMIC DNA]</scope>
    <source>
        <strain evidence="1 2">NBRC 108950</strain>
    </source>
</reference>
<sequence>MVLRPDGGSPFVLVCEHASNVMPARYHALGLADRHSSRHIAWDIGAAQLTRLLSERLDATAILAGFSRLLIDANRPPHVPSSIPSLSEDTPIPGNIDLSEAERDLRLRHFFQPFHDSITCQLDRRQRDSRPTAIVGVHSFTPVFLGETRPYHVGVLFDATGDWATALRRHLRKRTNLDVRLNQPYAVTPEEDYTAYVHGAERGFAALLIEVRNDLLDQPQDISQLARQLGDALEATAAFALPNR</sequence>
<dbReference type="EMBL" id="BKAJ01000137">
    <property type="protein sequence ID" value="GEP59689.1"/>
    <property type="molecule type" value="Genomic_DNA"/>
</dbReference>
<comment type="caution">
    <text evidence="1">The sequence shown here is derived from an EMBL/GenBank/DDBJ whole genome shotgun (WGS) entry which is preliminary data.</text>
</comment>
<proteinExistence type="predicted"/>
<evidence type="ECO:0000313" key="2">
    <source>
        <dbReference type="Proteomes" id="UP000321058"/>
    </source>
</evidence>
<dbReference type="GO" id="GO:0016787">
    <property type="term" value="F:hydrolase activity"/>
    <property type="evidence" value="ECO:0007669"/>
    <property type="project" value="UniProtKB-KW"/>
</dbReference>
<dbReference type="Gene3D" id="3.40.630.40">
    <property type="entry name" value="Zn-dependent exopeptidases"/>
    <property type="match status" value="1"/>
</dbReference>
<dbReference type="InterPro" id="IPR011227">
    <property type="entry name" value="UCP029730"/>
</dbReference>
<accession>A0A512NL95</accession>
<dbReference type="AlphaFoldDB" id="A0A512NL95"/>
<dbReference type="PIRSF" id="PIRSF029730">
    <property type="entry name" value="UCP029730"/>
    <property type="match status" value="1"/>
</dbReference>
<dbReference type="Pfam" id="PF05013">
    <property type="entry name" value="FGase"/>
    <property type="match status" value="1"/>
</dbReference>
<keyword evidence="1" id="KW-0378">Hydrolase</keyword>
<organism evidence="1 2">
    <name type="scientific">Reyranella soli</name>
    <dbReference type="NCBI Taxonomy" id="1230389"/>
    <lineage>
        <taxon>Bacteria</taxon>
        <taxon>Pseudomonadati</taxon>
        <taxon>Pseudomonadota</taxon>
        <taxon>Alphaproteobacteria</taxon>
        <taxon>Hyphomicrobiales</taxon>
        <taxon>Reyranellaceae</taxon>
        <taxon>Reyranella</taxon>
    </lineage>
</organism>
<dbReference type="Proteomes" id="UP000321058">
    <property type="component" value="Unassembled WGS sequence"/>
</dbReference>
<dbReference type="InterPro" id="IPR007709">
    <property type="entry name" value="N-FG_amidohydro"/>
</dbReference>